<gene>
    <name evidence="1" type="ORF">C7C46_29170</name>
</gene>
<evidence type="ECO:0000313" key="1">
    <source>
        <dbReference type="EMBL" id="PYC68359.1"/>
    </source>
</evidence>
<proteinExistence type="predicted"/>
<keyword evidence="2" id="KW-1185">Reference proteome</keyword>
<comment type="caution">
    <text evidence="1">The sequence shown here is derived from an EMBL/GenBank/DDBJ whole genome shotgun (WGS) entry which is preliminary data.</text>
</comment>
<accession>A0A2V4N622</accession>
<dbReference type="Proteomes" id="UP000248039">
    <property type="component" value="Unassembled WGS sequence"/>
</dbReference>
<sequence>MLGFWVTPEDQTLPNPADLVDDAWDESERQWVAEYLNRGQFAGGWMGSSRCRICSRVNGYRDFTDGFYLWPEGLAHYVLDHAVRLPTEFFEHISQRHEALEELERDISWWRQNAANT</sequence>
<organism evidence="1 2">
    <name type="scientific">Streptomyces tateyamensis</name>
    <dbReference type="NCBI Taxonomy" id="565073"/>
    <lineage>
        <taxon>Bacteria</taxon>
        <taxon>Bacillati</taxon>
        <taxon>Actinomycetota</taxon>
        <taxon>Actinomycetes</taxon>
        <taxon>Kitasatosporales</taxon>
        <taxon>Streptomycetaceae</taxon>
        <taxon>Streptomyces</taxon>
    </lineage>
</organism>
<dbReference type="EMBL" id="PYBW01000139">
    <property type="protein sequence ID" value="PYC68359.1"/>
    <property type="molecule type" value="Genomic_DNA"/>
</dbReference>
<protein>
    <submittedName>
        <fullName evidence="1">Uncharacterized protein</fullName>
    </submittedName>
</protein>
<name>A0A2V4N622_9ACTN</name>
<dbReference type="AlphaFoldDB" id="A0A2V4N622"/>
<reference evidence="1 2" key="1">
    <citation type="submission" date="2018-03" db="EMBL/GenBank/DDBJ databases">
        <title>Bioinformatic expansion and discovery of thiopeptide antibiotics.</title>
        <authorList>
            <person name="Schwalen C.J."/>
            <person name="Hudson G.A."/>
            <person name="Mitchell D.A."/>
        </authorList>
    </citation>
    <scope>NUCLEOTIDE SEQUENCE [LARGE SCALE GENOMIC DNA]</scope>
    <source>
        <strain evidence="1 2">ATCC 21389</strain>
    </source>
</reference>
<evidence type="ECO:0000313" key="2">
    <source>
        <dbReference type="Proteomes" id="UP000248039"/>
    </source>
</evidence>